<dbReference type="SUPFAM" id="SSF56112">
    <property type="entry name" value="Protein kinase-like (PK-like)"/>
    <property type="match status" value="1"/>
</dbReference>
<evidence type="ECO:0000256" key="1">
    <source>
        <dbReference type="ARBA" id="ARBA00022679"/>
    </source>
</evidence>
<proteinExistence type="predicted"/>
<dbReference type="AlphaFoldDB" id="A0A8K0XUX3"/>
<dbReference type="InterPro" id="IPR000719">
    <property type="entry name" value="Prot_kinase_dom"/>
</dbReference>
<evidence type="ECO:0000256" key="4">
    <source>
        <dbReference type="ARBA" id="ARBA00022840"/>
    </source>
</evidence>
<sequence>RPSIYNLVCKLAEVTGDILSPFSLSGVERDTQPVHSGGFSTVYRGTWENRTVAVRQLHRFNAQPEKSDSFQESFSGELLKWRQLRHPNVLPFLGVDQQKCAPRLAMISPWIKNGTAREMIEKMERPPIMQWVREVAEGLEYLHDEMVVHGDLRGANILVDDDMRVRLTDFGLATFAHPRHSRNSVTCPRARWMAPELLDDSIPRPNRSTDVFSFASTCLELFTGKVPFSKVDRTADVARIVINGERPSRPICSDCIHQFPDTVWELMQDCWLQNPSERPKMSTVTSLLRQTSGDT</sequence>
<dbReference type="InterPro" id="IPR051681">
    <property type="entry name" value="Ser/Thr_Kinases-Pseudokinases"/>
</dbReference>
<reference evidence="6" key="1">
    <citation type="journal article" date="2021" name="New Phytol.">
        <title>Evolutionary innovations through gain and loss of genes in the ectomycorrhizal Boletales.</title>
        <authorList>
            <person name="Wu G."/>
            <person name="Miyauchi S."/>
            <person name="Morin E."/>
            <person name="Kuo A."/>
            <person name="Drula E."/>
            <person name="Varga T."/>
            <person name="Kohler A."/>
            <person name="Feng B."/>
            <person name="Cao Y."/>
            <person name="Lipzen A."/>
            <person name="Daum C."/>
            <person name="Hundley H."/>
            <person name="Pangilinan J."/>
            <person name="Johnson J."/>
            <person name="Barry K."/>
            <person name="LaButti K."/>
            <person name="Ng V."/>
            <person name="Ahrendt S."/>
            <person name="Min B."/>
            <person name="Choi I.G."/>
            <person name="Park H."/>
            <person name="Plett J.M."/>
            <person name="Magnuson J."/>
            <person name="Spatafora J.W."/>
            <person name="Nagy L.G."/>
            <person name="Henrissat B."/>
            <person name="Grigoriev I.V."/>
            <person name="Yang Z.L."/>
            <person name="Xu J."/>
            <person name="Martin F.M."/>
        </authorList>
    </citation>
    <scope>NUCLEOTIDE SEQUENCE</scope>
    <source>
        <strain evidence="6">KKN 215</strain>
    </source>
</reference>
<accession>A0A8K0XUX3</accession>
<feature type="domain" description="Protein kinase" evidence="5">
    <location>
        <begin position="28"/>
        <end position="288"/>
    </location>
</feature>
<dbReference type="PANTHER" id="PTHR44329">
    <property type="entry name" value="SERINE/THREONINE-PROTEIN KINASE TNNI3K-RELATED"/>
    <property type="match status" value="1"/>
</dbReference>
<keyword evidence="2" id="KW-0547">Nucleotide-binding</keyword>
<dbReference type="Proteomes" id="UP000813824">
    <property type="component" value="Unassembled WGS sequence"/>
</dbReference>
<dbReference type="PROSITE" id="PS00109">
    <property type="entry name" value="PROTEIN_KINASE_TYR"/>
    <property type="match status" value="1"/>
</dbReference>
<dbReference type="GO" id="GO:0004674">
    <property type="term" value="F:protein serine/threonine kinase activity"/>
    <property type="evidence" value="ECO:0007669"/>
    <property type="project" value="TreeGrafter"/>
</dbReference>
<dbReference type="PANTHER" id="PTHR44329:SF288">
    <property type="entry name" value="MITOGEN-ACTIVATED PROTEIN KINASE KINASE KINASE 20"/>
    <property type="match status" value="1"/>
</dbReference>
<dbReference type="GO" id="GO:0005524">
    <property type="term" value="F:ATP binding"/>
    <property type="evidence" value="ECO:0007669"/>
    <property type="project" value="UniProtKB-KW"/>
</dbReference>
<evidence type="ECO:0000256" key="2">
    <source>
        <dbReference type="ARBA" id="ARBA00022741"/>
    </source>
</evidence>
<dbReference type="Pfam" id="PF07714">
    <property type="entry name" value="PK_Tyr_Ser-Thr"/>
    <property type="match status" value="1"/>
</dbReference>
<evidence type="ECO:0000313" key="7">
    <source>
        <dbReference type="Proteomes" id="UP000813824"/>
    </source>
</evidence>
<evidence type="ECO:0000259" key="5">
    <source>
        <dbReference type="PROSITE" id="PS50011"/>
    </source>
</evidence>
<name>A0A8K0XUX3_9AGAR</name>
<comment type="caution">
    <text evidence="6">The sequence shown here is derived from an EMBL/GenBank/DDBJ whole genome shotgun (WGS) entry which is preliminary data.</text>
</comment>
<keyword evidence="3 6" id="KW-0418">Kinase</keyword>
<dbReference type="Gene3D" id="1.10.510.10">
    <property type="entry name" value="Transferase(Phosphotransferase) domain 1"/>
    <property type="match status" value="1"/>
</dbReference>
<keyword evidence="7" id="KW-1185">Reference proteome</keyword>
<dbReference type="InterPro" id="IPR008266">
    <property type="entry name" value="Tyr_kinase_AS"/>
</dbReference>
<dbReference type="PROSITE" id="PS50011">
    <property type="entry name" value="PROTEIN_KINASE_DOM"/>
    <property type="match status" value="1"/>
</dbReference>
<evidence type="ECO:0000313" key="6">
    <source>
        <dbReference type="EMBL" id="KAH8107749.1"/>
    </source>
</evidence>
<keyword evidence="4" id="KW-0067">ATP-binding</keyword>
<organism evidence="6 7">
    <name type="scientific">Cristinia sonorae</name>
    <dbReference type="NCBI Taxonomy" id="1940300"/>
    <lineage>
        <taxon>Eukaryota</taxon>
        <taxon>Fungi</taxon>
        <taxon>Dikarya</taxon>
        <taxon>Basidiomycota</taxon>
        <taxon>Agaricomycotina</taxon>
        <taxon>Agaricomycetes</taxon>
        <taxon>Agaricomycetidae</taxon>
        <taxon>Agaricales</taxon>
        <taxon>Pleurotineae</taxon>
        <taxon>Stephanosporaceae</taxon>
        <taxon>Cristinia</taxon>
    </lineage>
</organism>
<feature type="non-terminal residue" evidence="6">
    <location>
        <position position="295"/>
    </location>
</feature>
<dbReference type="InterPro" id="IPR001245">
    <property type="entry name" value="Ser-Thr/Tyr_kinase_cat_dom"/>
</dbReference>
<evidence type="ECO:0000256" key="3">
    <source>
        <dbReference type="ARBA" id="ARBA00022777"/>
    </source>
</evidence>
<keyword evidence="1" id="KW-0808">Transferase</keyword>
<protein>
    <submittedName>
        <fullName evidence="6">Kinase-like domain-containing protein</fullName>
    </submittedName>
</protein>
<gene>
    <name evidence="6" type="ORF">BXZ70DRAFT_884623</name>
</gene>
<dbReference type="InterPro" id="IPR011009">
    <property type="entry name" value="Kinase-like_dom_sf"/>
</dbReference>
<dbReference type="PIRSF" id="PIRSF000654">
    <property type="entry name" value="Integrin-linked_kinase"/>
    <property type="match status" value="1"/>
</dbReference>
<dbReference type="OrthoDB" id="346907at2759"/>
<dbReference type="EMBL" id="JAEVFJ010000001">
    <property type="protein sequence ID" value="KAH8107749.1"/>
    <property type="molecule type" value="Genomic_DNA"/>
</dbReference>